<dbReference type="InterPro" id="IPR025383">
    <property type="entry name" value="MrpA_C/MbhD"/>
</dbReference>
<proteinExistence type="predicted"/>
<evidence type="ECO:0000256" key="2">
    <source>
        <dbReference type="ARBA" id="ARBA00022448"/>
    </source>
</evidence>
<feature type="transmembrane region" description="Helical" evidence="11">
    <location>
        <begin position="196"/>
        <end position="220"/>
    </location>
</feature>
<feature type="transmembrane region" description="Helical" evidence="11">
    <location>
        <begin position="705"/>
        <end position="724"/>
    </location>
</feature>
<evidence type="ECO:0000256" key="6">
    <source>
        <dbReference type="ARBA" id="ARBA00022989"/>
    </source>
</evidence>
<evidence type="ECO:0000256" key="10">
    <source>
        <dbReference type="SAM" id="MobiDB-lite"/>
    </source>
</evidence>
<organism evidence="17 18">
    <name type="scientific">Demequina activiva</name>
    <dbReference type="NCBI Taxonomy" id="1582364"/>
    <lineage>
        <taxon>Bacteria</taxon>
        <taxon>Bacillati</taxon>
        <taxon>Actinomycetota</taxon>
        <taxon>Actinomycetes</taxon>
        <taxon>Micrococcales</taxon>
        <taxon>Demequinaceae</taxon>
        <taxon>Demequina</taxon>
    </lineage>
</organism>
<gene>
    <name evidence="17" type="ORF">Dac01nite_17440</name>
</gene>
<dbReference type="Pfam" id="PF00662">
    <property type="entry name" value="Proton_antipo_N"/>
    <property type="match status" value="1"/>
</dbReference>
<feature type="transmembrane region" description="Helical" evidence="11">
    <location>
        <begin position="165"/>
        <end position="184"/>
    </location>
</feature>
<feature type="transmembrane region" description="Helical" evidence="11">
    <location>
        <begin position="284"/>
        <end position="308"/>
    </location>
</feature>
<dbReference type="Pfam" id="PF20501">
    <property type="entry name" value="MbhE"/>
    <property type="match status" value="1"/>
</dbReference>
<feature type="domain" description="MrpA C-terminal/MbhE" evidence="16">
    <location>
        <begin position="649"/>
        <end position="726"/>
    </location>
</feature>
<feature type="transmembrane region" description="Helical" evidence="11">
    <location>
        <begin position="41"/>
        <end position="60"/>
    </location>
</feature>
<feature type="transmembrane region" description="Helical" evidence="11">
    <location>
        <begin position="72"/>
        <end position="89"/>
    </location>
</feature>
<evidence type="ECO:0000256" key="9">
    <source>
        <dbReference type="RuleBase" id="RU000320"/>
    </source>
</evidence>
<keyword evidence="4" id="KW-1003">Cell membrane</keyword>
<dbReference type="Pfam" id="PF04039">
    <property type="entry name" value="MnhB"/>
    <property type="match status" value="1"/>
</dbReference>
<keyword evidence="18" id="KW-1185">Reference proteome</keyword>
<dbReference type="PANTHER" id="PTHR43373:SF1">
    <property type="entry name" value="NA(+)_H(+) ANTIPORTER SUBUNIT A"/>
    <property type="match status" value="1"/>
</dbReference>
<evidence type="ECO:0000256" key="7">
    <source>
        <dbReference type="ARBA" id="ARBA00023065"/>
    </source>
</evidence>
<dbReference type="InterPro" id="IPR007182">
    <property type="entry name" value="MnhB"/>
</dbReference>
<accession>A0A919Q4D9</accession>
<dbReference type="GO" id="GO:0015297">
    <property type="term" value="F:antiporter activity"/>
    <property type="evidence" value="ECO:0007669"/>
    <property type="project" value="UniProtKB-KW"/>
</dbReference>
<feature type="transmembrane region" description="Helical" evidence="11">
    <location>
        <begin position="587"/>
        <end position="605"/>
    </location>
</feature>
<evidence type="ECO:0000256" key="11">
    <source>
        <dbReference type="SAM" id="Phobius"/>
    </source>
</evidence>
<name>A0A919Q4D9_9MICO</name>
<feature type="transmembrane region" description="Helical" evidence="11">
    <location>
        <begin position="414"/>
        <end position="437"/>
    </location>
</feature>
<reference evidence="17" key="1">
    <citation type="submission" date="2021-01" db="EMBL/GenBank/DDBJ databases">
        <title>Whole genome shotgun sequence of Demequina activiva NBRC 110675.</title>
        <authorList>
            <person name="Komaki H."/>
            <person name="Tamura T."/>
        </authorList>
    </citation>
    <scope>NUCLEOTIDE SEQUENCE</scope>
    <source>
        <strain evidence="17">NBRC 110675</strain>
    </source>
</reference>
<dbReference type="AlphaFoldDB" id="A0A919Q4D9"/>
<dbReference type="Pfam" id="PF00361">
    <property type="entry name" value="Proton_antipo_M"/>
    <property type="match status" value="1"/>
</dbReference>
<evidence type="ECO:0000259" key="15">
    <source>
        <dbReference type="Pfam" id="PF13244"/>
    </source>
</evidence>
<feature type="transmembrane region" description="Helical" evidence="11">
    <location>
        <begin position="644"/>
        <end position="665"/>
    </location>
</feature>
<evidence type="ECO:0000313" key="18">
    <source>
        <dbReference type="Proteomes" id="UP000652354"/>
    </source>
</evidence>
<dbReference type="PRINTS" id="PR01434">
    <property type="entry name" value="NADHDHGNASE5"/>
</dbReference>
<evidence type="ECO:0000259" key="13">
    <source>
        <dbReference type="Pfam" id="PF00662"/>
    </source>
</evidence>
<comment type="subcellular location">
    <subcellularLocation>
        <location evidence="1">Cell membrane</location>
        <topology evidence="1">Multi-pass membrane protein</topology>
    </subcellularLocation>
    <subcellularLocation>
        <location evidence="9">Membrane</location>
        <topology evidence="9">Multi-pass membrane protein</topology>
    </subcellularLocation>
</comment>
<dbReference type="InterPro" id="IPR001516">
    <property type="entry name" value="Proton_antipo_N"/>
</dbReference>
<evidence type="ECO:0000259" key="16">
    <source>
        <dbReference type="Pfam" id="PF20501"/>
    </source>
</evidence>
<dbReference type="InterPro" id="IPR046806">
    <property type="entry name" value="MrpA_C/MbhE"/>
</dbReference>
<evidence type="ECO:0000259" key="14">
    <source>
        <dbReference type="Pfam" id="PF04039"/>
    </source>
</evidence>
<feature type="transmembrane region" description="Helical" evidence="11">
    <location>
        <begin position="125"/>
        <end position="145"/>
    </location>
</feature>
<dbReference type="InterPro" id="IPR050616">
    <property type="entry name" value="CPA3_Na-H_Antiporter_A"/>
</dbReference>
<keyword evidence="3" id="KW-0050">Antiport</keyword>
<keyword evidence="7" id="KW-0406">Ion transport</keyword>
<feature type="domain" description="NADH-Ubiquinone oxidoreductase (complex I) chain 5 N-terminal" evidence="13">
    <location>
        <begin position="28"/>
        <end position="68"/>
    </location>
</feature>
<keyword evidence="2" id="KW-0813">Transport</keyword>
<dbReference type="GO" id="GO:0006811">
    <property type="term" value="P:monoatomic ion transport"/>
    <property type="evidence" value="ECO:0007669"/>
    <property type="project" value="UniProtKB-KW"/>
</dbReference>
<keyword evidence="8 11" id="KW-0472">Membrane</keyword>
<evidence type="ECO:0000256" key="5">
    <source>
        <dbReference type="ARBA" id="ARBA00022692"/>
    </source>
</evidence>
<evidence type="ECO:0000256" key="8">
    <source>
        <dbReference type="ARBA" id="ARBA00023136"/>
    </source>
</evidence>
<feature type="domain" description="MrpA C-terminal/MbhD" evidence="15">
    <location>
        <begin position="569"/>
        <end position="634"/>
    </location>
</feature>
<feature type="transmembrane region" description="Helical" evidence="11">
    <location>
        <begin position="95"/>
        <end position="113"/>
    </location>
</feature>
<feature type="transmembrane region" description="Helical" evidence="11">
    <location>
        <begin position="329"/>
        <end position="348"/>
    </location>
</feature>
<sequence length="903" mass="93255">MAGALLAVAAIIASASSGGVREETLAWMPTLGVELSLRLDGLSLVFALLVLVIGAVVLAYSAGYLPHGRHSSFYGLMTLFAAAMLLLVLADDVVVLFVAWEATTLCSFFLIARSGAGGREPAIRTLLVTVLGGLALLSAAVVMAVGVGSTRISTILADGIWAEDAAFTATVAALLGIAAFTKSAQFPFQAWLPDSMVAITPVSAYLHAAAMVKAGIYLLFRFSPALAGVPLWSSLLVTAGLITAALGSIAALKRHDLKELLAYSTISQLGFLVAMIGVGTPEALAAAIVHTIAHALFKSSLFLAVGVIDHTVGTRDIRKLGGVGARMPVTATITILAAASMAGIPPLLGFVSKESLLDAFWEAPGAAWLGPMLAILIAVFAVFTFAYCARLVIGAFSSTADHPDSATPLQEASPLLWLPVALPAVAGLVLGLVPGALDGLVSGAATAASGTTVDKHLSLWHGVTPALILSVLVITAGVLMAVGRRRVDAVLQPLHWPWSGLAVVDSVRAGTERLGAWVGGLTATTSPRRHLLIPILCLLGLALAAGMGGLDLAERVTGPSTALDWGLLVLVLAGVAGAVASRTRITAVVVIGVVGFAITAWFYSLGAADVAMTQLLVEILTVVVMVLLLRRLPRTFAKQTRRGAIVPALIAVGAGIATTAAVMALTGRRSLSNAGDYYVREGESETGGANIVNTILVDFRALDTLGELTVLGIAGLTIVILLRVRRELDDRQPEPPIDRSQALADALANSVFTRTLTRLVGPLTVLLSVILLLRGHQEPGGGFIAALMGGAGFALLYLAAPTDDVARLRQPFLVLIGAGVLVATVTGLLGYLNGSFLATLHLYVGSLHLTSALLFDIGVYLAVIGVVLAAMNLLGLPRTPRPPLAEDATPAPAQPTEEEVARS</sequence>
<feature type="transmembrane region" description="Helical" evidence="11">
    <location>
        <begin position="368"/>
        <end position="393"/>
    </location>
</feature>
<feature type="region of interest" description="Disordered" evidence="10">
    <location>
        <begin position="882"/>
        <end position="903"/>
    </location>
</feature>
<feature type="transmembrane region" description="Helical" evidence="11">
    <location>
        <begin position="562"/>
        <end position="580"/>
    </location>
</feature>
<feature type="domain" description="NADH:quinone oxidoreductase/Mrp antiporter transmembrane" evidence="12">
    <location>
        <begin position="90"/>
        <end position="364"/>
    </location>
</feature>
<keyword evidence="6 11" id="KW-1133">Transmembrane helix</keyword>
<dbReference type="Pfam" id="PF13244">
    <property type="entry name" value="MbhD"/>
    <property type="match status" value="1"/>
</dbReference>
<feature type="transmembrane region" description="Helical" evidence="11">
    <location>
        <begin position="531"/>
        <end position="550"/>
    </location>
</feature>
<feature type="transmembrane region" description="Helical" evidence="11">
    <location>
        <begin position="759"/>
        <end position="776"/>
    </location>
</feature>
<feature type="transmembrane region" description="Helical" evidence="11">
    <location>
        <begin position="782"/>
        <end position="800"/>
    </location>
</feature>
<keyword evidence="5 9" id="KW-0812">Transmembrane</keyword>
<feature type="domain" description="Na+/H+ antiporter MnhB subunit-related protein" evidence="14">
    <location>
        <begin position="753"/>
        <end position="868"/>
    </location>
</feature>
<dbReference type="GO" id="GO:0005886">
    <property type="term" value="C:plasma membrane"/>
    <property type="evidence" value="ECO:0007669"/>
    <property type="project" value="UniProtKB-SubCell"/>
</dbReference>
<feature type="transmembrane region" description="Helical" evidence="11">
    <location>
        <begin position="232"/>
        <end position="253"/>
    </location>
</feature>
<feature type="transmembrane region" description="Helical" evidence="11">
    <location>
        <begin position="457"/>
        <end position="482"/>
    </location>
</feature>
<feature type="transmembrane region" description="Helical" evidence="11">
    <location>
        <begin position="611"/>
        <end position="632"/>
    </location>
</feature>
<feature type="transmembrane region" description="Helical" evidence="11">
    <location>
        <begin position="812"/>
        <end position="832"/>
    </location>
</feature>
<feature type="transmembrane region" description="Helical" evidence="11">
    <location>
        <begin position="852"/>
        <end position="874"/>
    </location>
</feature>
<evidence type="ECO:0000256" key="4">
    <source>
        <dbReference type="ARBA" id="ARBA00022475"/>
    </source>
</evidence>
<evidence type="ECO:0000256" key="1">
    <source>
        <dbReference type="ARBA" id="ARBA00004651"/>
    </source>
</evidence>
<evidence type="ECO:0000313" key="17">
    <source>
        <dbReference type="EMBL" id="GIG54992.1"/>
    </source>
</evidence>
<dbReference type="InterPro" id="IPR001750">
    <property type="entry name" value="ND/Mrp_TM"/>
</dbReference>
<evidence type="ECO:0000256" key="3">
    <source>
        <dbReference type="ARBA" id="ARBA00022449"/>
    </source>
</evidence>
<dbReference type="NCBIfam" id="NF009290">
    <property type="entry name" value="PRK12650.1"/>
    <property type="match status" value="1"/>
</dbReference>
<dbReference type="Proteomes" id="UP000652354">
    <property type="component" value="Unassembled WGS sequence"/>
</dbReference>
<dbReference type="PANTHER" id="PTHR43373">
    <property type="entry name" value="NA(+)/H(+) ANTIPORTER SUBUNIT"/>
    <property type="match status" value="1"/>
</dbReference>
<comment type="caution">
    <text evidence="17">The sequence shown here is derived from an EMBL/GenBank/DDBJ whole genome shotgun (WGS) entry which is preliminary data.</text>
</comment>
<evidence type="ECO:0000259" key="12">
    <source>
        <dbReference type="Pfam" id="PF00361"/>
    </source>
</evidence>
<dbReference type="EMBL" id="BONR01000003">
    <property type="protein sequence ID" value="GIG54992.1"/>
    <property type="molecule type" value="Genomic_DNA"/>
</dbReference>
<feature type="transmembrane region" description="Helical" evidence="11">
    <location>
        <begin position="260"/>
        <end position="278"/>
    </location>
</feature>
<protein>
    <submittedName>
        <fullName evidence="17">Monovalent cation/H+ antiporter subunit A</fullName>
    </submittedName>
</protein>